<reference evidence="1" key="1">
    <citation type="journal article" date="2018" name="Nat. Plants">
        <title>Whole-genome landscape of Medicago truncatula symbiotic genes.</title>
        <authorList>
            <person name="Pecrix Y."/>
            <person name="Gamas P."/>
            <person name="Carrere S."/>
        </authorList>
    </citation>
    <scope>NUCLEOTIDE SEQUENCE</scope>
    <source>
        <tissue evidence="1">Leaves</tissue>
    </source>
</reference>
<dbReference type="Gramene" id="rna19053">
    <property type="protein sequence ID" value="RHN70473.1"/>
    <property type="gene ID" value="gene19053"/>
</dbReference>
<evidence type="ECO:0000313" key="1">
    <source>
        <dbReference type="EMBL" id="RHN70473.1"/>
    </source>
</evidence>
<dbReference type="EMBL" id="PSQE01000003">
    <property type="protein sequence ID" value="RHN70473.1"/>
    <property type="molecule type" value="Genomic_DNA"/>
</dbReference>
<proteinExistence type="predicted"/>
<protein>
    <submittedName>
        <fullName evidence="1">Uncharacterized protein</fullName>
    </submittedName>
</protein>
<sequence length="90" mass="9647">MLKLKEVLRSEVTLFILFEENDSLGCNIAGGRDSLVSTLVDGGLDLFKSFVVSNGSAFGGSGSDFLRNRKLHIVVIMAMVAAKLAANNEK</sequence>
<dbReference type="AlphaFoldDB" id="A0A396J181"/>
<comment type="caution">
    <text evidence="1">The sequence shown here is derived from an EMBL/GenBank/DDBJ whole genome shotgun (WGS) entry which is preliminary data.</text>
</comment>
<gene>
    <name evidence="1" type="ORF">MtrunA17_Chr3g0135881</name>
</gene>
<organism evidence="1">
    <name type="scientific">Medicago truncatula</name>
    <name type="common">Barrel medic</name>
    <name type="synonym">Medicago tribuloides</name>
    <dbReference type="NCBI Taxonomy" id="3880"/>
    <lineage>
        <taxon>Eukaryota</taxon>
        <taxon>Viridiplantae</taxon>
        <taxon>Streptophyta</taxon>
        <taxon>Embryophyta</taxon>
        <taxon>Tracheophyta</taxon>
        <taxon>Spermatophyta</taxon>
        <taxon>Magnoliopsida</taxon>
        <taxon>eudicotyledons</taxon>
        <taxon>Gunneridae</taxon>
        <taxon>Pentapetalae</taxon>
        <taxon>rosids</taxon>
        <taxon>fabids</taxon>
        <taxon>Fabales</taxon>
        <taxon>Fabaceae</taxon>
        <taxon>Papilionoideae</taxon>
        <taxon>50 kb inversion clade</taxon>
        <taxon>NPAAA clade</taxon>
        <taxon>Hologalegina</taxon>
        <taxon>IRL clade</taxon>
        <taxon>Trifolieae</taxon>
        <taxon>Medicago</taxon>
    </lineage>
</organism>
<dbReference type="Proteomes" id="UP000265566">
    <property type="component" value="Chromosome 3"/>
</dbReference>
<name>A0A396J181_MEDTR</name>
<accession>A0A396J181</accession>